<dbReference type="AlphaFoldDB" id="A0A5D4MGK0"/>
<accession>A0A5D4MGK0</accession>
<protein>
    <submittedName>
        <fullName evidence="2">Uncharacterized protein</fullName>
    </submittedName>
</protein>
<comment type="caution">
    <text evidence="2">The sequence shown here is derived from an EMBL/GenBank/DDBJ whole genome shotgun (WGS) entry which is preliminary data.</text>
</comment>
<keyword evidence="1" id="KW-0812">Transmembrane</keyword>
<name>A0A5D4MGK0_9BACI</name>
<keyword evidence="1" id="KW-1133">Transmembrane helix</keyword>
<feature type="transmembrane region" description="Helical" evidence="1">
    <location>
        <begin position="87"/>
        <end position="105"/>
    </location>
</feature>
<reference evidence="2 3" key="1">
    <citation type="submission" date="2019-08" db="EMBL/GenBank/DDBJ databases">
        <title>Bacillus genomes from the desert of Cuatro Cienegas, Coahuila.</title>
        <authorList>
            <person name="Olmedo-Alvarez G."/>
        </authorList>
    </citation>
    <scope>NUCLEOTIDE SEQUENCE [LARGE SCALE GENOMIC DNA]</scope>
    <source>
        <strain evidence="2 3">CH128b_4D</strain>
    </source>
</reference>
<feature type="transmembrane region" description="Helical" evidence="1">
    <location>
        <begin position="30"/>
        <end position="50"/>
    </location>
</feature>
<sequence>MNFTTLKSGIVSLIAAILLFASLFVYEPYFITRVVALLAAIGDIIINLYRGSITKNVFYWSSGLIIISMAIGVFWEEGAYTNSYEMFLPLLFIFTILLATYRDIFKETNNEG</sequence>
<proteinExistence type="predicted"/>
<dbReference type="RefSeq" id="WP_148953154.1">
    <property type="nucleotide sequence ID" value="NZ_VTEG01000002.1"/>
</dbReference>
<organism evidence="2 3">
    <name type="scientific">Rossellomorea vietnamensis</name>
    <dbReference type="NCBI Taxonomy" id="218284"/>
    <lineage>
        <taxon>Bacteria</taxon>
        <taxon>Bacillati</taxon>
        <taxon>Bacillota</taxon>
        <taxon>Bacilli</taxon>
        <taxon>Bacillales</taxon>
        <taxon>Bacillaceae</taxon>
        <taxon>Rossellomorea</taxon>
    </lineage>
</organism>
<keyword evidence="1" id="KW-0472">Membrane</keyword>
<dbReference type="EMBL" id="VTEG01000002">
    <property type="protein sequence ID" value="TYS00843.1"/>
    <property type="molecule type" value="Genomic_DNA"/>
</dbReference>
<evidence type="ECO:0000313" key="3">
    <source>
        <dbReference type="Proteomes" id="UP000325182"/>
    </source>
</evidence>
<feature type="transmembrane region" description="Helical" evidence="1">
    <location>
        <begin position="57"/>
        <end position="75"/>
    </location>
</feature>
<evidence type="ECO:0000313" key="2">
    <source>
        <dbReference type="EMBL" id="TYS00843.1"/>
    </source>
</evidence>
<evidence type="ECO:0000256" key="1">
    <source>
        <dbReference type="SAM" id="Phobius"/>
    </source>
</evidence>
<feature type="transmembrane region" description="Helical" evidence="1">
    <location>
        <begin position="7"/>
        <end position="24"/>
    </location>
</feature>
<gene>
    <name evidence="2" type="ORF">FZC84_04950</name>
</gene>
<dbReference type="Proteomes" id="UP000325182">
    <property type="component" value="Unassembled WGS sequence"/>
</dbReference>